<evidence type="ECO:0000256" key="4">
    <source>
        <dbReference type="ARBA" id="ARBA00023136"/>
    </source>
</evidence>
<feature type="transmembrane region" description="Helical" evidence="6">
    <location>
        <begin position="294"/>
        <end position="312"/>
    </location>
</feature>
<evidence type="ECO:0000313" key="9">
    <source>
        <dbReference type="Proteomes" id="UP000738349"/>
    </source>
</evidence>
<protein>
    <submittedName>
        <fullName evidence="8">G-protein coupled receptor</fullName>
    </submittedName>
</protein>
<gene>
    <name evidence="8" type="ORF">EDB81DRAFT_932841</name>
</gene>
<dbReference type="PANTHER" id="PTHR23112:SF22">
    <property type="entry name" value="G-PROTEIN COUPLED RECEPTOR"/>
    <property type="match status" value="1"/>
</dbReference>
<proteinExistence type="predicted"/>
<feature type="region of interest" description="Disordered" evidence="5">
    <location>
        <begin position="373"/>
        <end position="407"/>
    </location>
</feature>
<keyword evidence="8" id="KW-0675">Receptor</keyword>
<organism evidence="8 9">
    <name type="scientific">Dactylonectria macrodidyma</name>
    <dbReference type="NCBI Taxonomy" id="307937"/>
    <lineage>
        <taxon>Eukaryota</taxon>
        <taxon>Fungi</taxon>
        <taxon>Dikarya</taxon>
        <taxon>Ascomycota</taxon>
        <taxon>Pezizomycotina</taxon>
        <taxon>Sordariomycetes</taxon>
        <taxon>Hypocreomycetidae</taxon>
        <taxon>Hypocreales</taxon>
        <taxon>Nectriaceae</taxon>
        <taxon>Dactylonectria</taxon>
    </lineage>
</organism>
<dbReference type="GO" id="GO:0004930">
    <property type="term" value="F:G protein-coupled receptor activity"/>
    <property type="evidence" value="ECO:0007669"/>
    <property type="project" value="TreeGrafter"/>
</dbReference>
<comment type="subcellular location">
    <subcellularLocation>
        <location evidence="1">Membrane</location>
        <topology evidence="1">Multi-pass membrane protein</topology>
    </subcellularLocation>
</comment>
<feature type="transmembrane region" description="Helical" evidence="6">
    <location>
        <begin position="49"/>
        <end position="71"/>
    </location>
</feature>
<keyword evidence="9" id="KW-1185">Reference proteome</keyword>
<dbReference type="Pfam" id="PF05462">
    <property type="entry name" value="Dicty_CAR"/>
    <property type="match status" value="1"/>
</dbReference>
<feature type="transmembrane region" description="Helical" evidence="6">
    <location>
        <begin position="332"/>
        <end position="350"/>
    </location>
</feature>
<dbReference type="EMBL" id="JAGMUV010000007">
    <property type="protein sequence ID" value="KAH7148442.1"/>
    <property type="molecule type" value="Genomic_DNA"/>
</dbReference>
<evidence type="ECO:0000256" key="5">
    <source>
        <dbReference type="SAM" id="MobiDB-lite"/>
    </source>
</evidence>
<dbReference type="GO" id="GO:0007189">
    <property type="term" value="P:adenylate cyclase-activating G protein-coupled receptor signaling pathway"/>
    <property type="evidence" value="ECO:0007669"/>
    <property type="project" value="TreeGrafter"/>
</dbReference>
<keyword evidence="2 6" id="KW-0812">Transmembrane</keyword>
<feature type="transmembrane region" description="Helical" evidence="6">
    <location>
        <begin position="165"/>
        <end position="186"/>
    </location>
</feature>
<evidence type="ECO:0000256" key="1">
    <source>
        <dbReference type="ARBA" id="ARBA00004141"/>
    </source>
</evidence>
<dbReference type="AlphaFoldDB" id="A0A9P9J7L1"/>
<dbReference type="Proteomes" id="UP000738349">
    <property type="component" value="Unassembled WGS sequence"/>
</dbReference>
<evidence type="ECO:0000313" key="8">
    <source>
        <dbReference type="EMBL" id="KAH7148442.1"/>
    </source>
</evidence>
<feature type="compositionally biased region" description="Basic residues" evidence="5">
    <location>
        <begin position="398"/>
        <end position="407"/>
    </location>
</feature>
<sequence length="407" mass="45648">MASDQAHNHLGELSIVERTSSVVSLIGCLFIIVTFSYSKAFHKPINRLIFFASFGNAVVNIATIMATSYVGSPNSLGCQTQAFLIQMLMPADALWTLVMAINVYLTFYRQYNAVDLRKNEFLYLICCFGIPFIPAVTFAFIEDVDGKTVYGNAVLWCWISKEWEVWRVLTFYGPIWIIILITMGIYMRTGIDIYRNGIELRNLSRTDLERQFDTSPWQKTIEIHISSEPILSAPAKGSQASRHKPAYSVNITSKYSGAQNPKEIVITPTAFDFFEGLESNFSPGDGELSPAEWSYAKCSALFFTAMLITWIPSSANRVYSLVHDKDSIALEYVGAIVLPLQGFWNALIYITTSRKACRTTTLQMTPFKFPGLKSPSQESYKTDRTTQLAEVGESSTKGKGRRGLCIE</sequence>
<evidence type="ECO:0000256" key="6">
    <source>
        <dbReference type="SAM" id="Phobius"/>
    </source>
</evidence>
<feature type="transmembrane region" description="Helical" evidence="6">
    <location>
        <begin position="20"/>
        <end position="37"/>
    </location>
</feature>
<dbReference type="PROSITE" id="PS50261">
    <property type="entry name" value="G_PROTEIN_RECEP_F2_4"/>
    <property type="match status" value="1"/>
</dbReference>
<dbReference type="GO" id="GO:0005886">
    <property type="term" value="C:plasma membrane"/>
    <property type="evidence" value="ECO:0007669"/>
    <property type="project" value="TreeGrafter"/>
</dbReference>
<dbReference type="InterPro" id="IPR017981">
    <property type="entry name" value="GPCR_2-like_7TM"/>
</dbReference>
<name>A0A9P9J7L1_9HYPO</name>
<evidence type="ECO:0000256" key="3">
    <source>
        <dbReference type="ARBA" id="ARBA00022989"/>
    </source>
</evidence>
<dbReference type="SUPFAM" id="SSF81321">
    <property type="entry name" value="Family A G protein-coupled receptor-like"/>
    <property type="match status" value="1"/>
</dbReference>
<evidence type="ECO:0000259" key="7">
    <source>
        <dbReference type="PROSITE" id="PS50261"/>
    </source>
</evidence>
<evidence type="ECO:0000256" key="2">
    <source>
        <dbReference type="ARBA" id="ARBA00022692"/>
    </source>
</evidence>
<feature type="transmembrane region" description="Helical" evidence="6">
    <location>
        <begin position="120"/>
        <end position="141"/>
    </location>
</feature>
<dbReference type="PANTHER" id="PTHR23112">
    <property type="entry name" value="G PROTEIN-COUPLED RECEPTOR 157-RELATED"/>
    <property type="match status" value="1"/>
</dbReference>
<keyword evidence="3 6" id="KW-1133">Transmembrane helix</keyword>
<accession>A0A9P9J7L1</accession>
<dbReference type="GO" id="GO:0007166">
    <property type="term" value="P:cell surface receptor signaling pathway"/>
    <property type="evidence" value="ECO:0007669"/>
    <property type="project" value="InterPro"/>
</dbReference>
<dbReference type="OrthoDB" id="18453at2759"/>
<dbReference type="Gene3D" id="1.20.1070.10">
    <property type="entry name" value="Rhodopsin 7-helix transmembrane proteins"/>
    <property type="match status" value="1"/>
</dbReference>
<reference evidence="8" key="1">
    <citation type="journal article" date="2021" name="Nat. Commun.">
        <title>Genetic determinants of endophytism in the Arabidopsis root mycobiome.</title>
        <authorList>
            <person name="Mesny F."/>
            <person name="Miyauchi S."/>
            <person name="Thiergart T."/>
            <person name="Pickel B."/>
            <person name="Atanasova L."/>
            <person name="Karlsson M."/>
            <person name="Huettel B."/>
            <person name="Barry K.W."/>
            <person name="Haridas S."/>
            <person name="Chen C."/>
            <person name="Bauer D."/>
            <person name="Andreopoulos W."/>
            <person name="Pangilinan J."/>
            <person name="LaButti K."/>
            <person name="Riley R."/>
            <person name="Lipzen A."/>
            <person name="Clum A."/>
            <person name="Drula E."/>
            <person name="Henrissat B."/>
            <person name="Kohler A."/>
            <person name="Grigoriev I.V."/>
            <person name="Martin F.M."/>
            <person name="Hacquard S."/>
        </authorList>
    </citation>
    <scope>NUCLEOTIDE SEQUENCE</scope>
    <source>
        <strain evidence="8">MPI-CAGE-AT-0147</strain>
    </source>
</reference>
<comment type="caution">
    <text evidence="8">The sequence shown here is derived from an EMBL/GenBank/DDBJ whole genome shotgun (WGS) entry which is preliminary data.</text>
</comment>
<feature type="transmembrane region" description="Helical" evidence="6">
    <location>
        <begin position="83"/>
        <end position="108"/>
    </location>
</feature>
<keyword evidence="4 6" id="KW-0472">Membrane</keyword>
<feature type="domain" description="G-protein coupled receptors family 2 profile 2" evidence="7">
    <location>
        <begin position="10"/>
        <end position="187"/>
    </location>
</feature>
<feature type="compositionally biased region" description="Polar residues" evidence="5">
    <location>
        <begin position="374"/>
        <end position="397"/>
    </location>
</feature>